<dbReference type="Proteomes" id="UP001151752">
    <property type="component" value="Chromosome 7"/>
</dbReference>
<dbReference type="InterPro" id="IPR004263">
    <property type="entry name" value="Exostosin"/>
</dbReference>
<dbReference type="InterPro" id="IPR040911">
    <property type="entry name" value="Exostosin_GT47"/>
</dbReference>
<evidence type="ECO:0000256" key="1">
    <source>
        <dbReference type="ARBA" id="ARBA00004323"/>
    </source>
</evidence>
<keyword evidence="4" id="KW-0812">Transmembrane</keyword>
<evidence type="ECO:0000256" key="4">
    <source>
        <dbReference type="ARBA" id="ARBA00022968"/>
    </source>
</evidence>
<evidence type="ECO:0000313" key="7">
    <source>
        <dbReference type="EMBL" id="KAJ6733781.1"/>
    </source>
</evidence>
<proteinExistence type="inferred from homology"/>
<comment type="caution">
    <text evidence="7">The sequence shown here is derived from an EMBL/GenBank/DDBJ whole genome shotgun (WGS) entry which is preliminary data.</text>
</comment>
<comment type="subcellular location">
    <subcellularLocation>
        <location evidence="1">Golgi apparatus membrane</location>
        <topology evidence="1">Single-pass type II membrane protein</topology>
    </subcellularLocation>
</comment>
<keyword evidence="8" id="KW-1185">Reference proteome</keyword>
<keyword evidence="3" id="KW-0328">Glycosyltransferase</keyword>
<dbReference type="EMBL" id="JAPFFM010000011">
    <property type="protein sequence ID" value="KAJ6733781.1"/>
    <property type="molecule type" value="Genomic_DNA"/>
</dbReference>
<accession>A0A9Q0ZGN0</accession>
<keyword evidence="5" id="KW-0333">Golgi apparatus</keyword>
<organism evidence="7 8">
    <name type="scientific">Salix koriyanagi</name>
    <dbReference type="NCBI Taxonomy" id="2511006"/>
    <lineage>
        <taxon>Eukaryota</taxon>
        <taxon>Viridiplantae</taxon>
        <taxon>Streptophyta</taxon>
        <taxon>Embryophyta</taxon>
        <taxon>Tracheophyta</taxon>
        <taxon>Spermatophyta</taxon>
        <taxon>Magnoliopsida</taxon>
        <taxon>eudicotyledons</taxon>
        <taxon>Gunneridae</taxon>
        <taxon>Pentapetalae</taxon>
        <taxon>rosids</taxon>
        <taxon>fabids</taxon>
        <taxon>Malpighiales</taxon>
        <taxon>Salicaceae</taxon>
        <taxon>Saliceae</taxon>
        <taxon>Salix</taxon>
    </lineage>
</organism>
<sequence>MERNFKIFVYPYTDKDVVDDKQWRLIGKYGSEGYFFENLRQGHFLTQDPDKRLIFSSFPFLVISCVERYNLDPFALPAGGNNLKNRTVLAFWAGRCSSDIRDELIQSWQNDTDLDIQNKRADVRNTKGRIVYQEKFLRSRFCICPGAPHVHGARIAEAIHYGCVPVILSDYSVLPFNDILDWRKFSVVIKEKDVHQL</sequence>
<dbReference type="PANTHER" id="PTHR11062">
    <property type="entry name" value="EXOSTOSIN HEPARAN SULFATE GLYCOSYLTRANSFERASE -RELATED"/>
    <property type="match status" value="1"/>
</dbReference>
<dbReference type="AlphaFoldDB" id="A0A9Q0ZGN0"/>
<reference evidence="7" key="1">
    <citation type="submission" date="2022-11" db="EMBL/GenBank/DDBJ databases">
        <authorList>
            <person name="Hyden B.L."/>
            <person name="Feng K."/>
            <person name="Yates T."/>
            <person name="Jawdy S."/>
            <person name="Smart L.B."/>
            <person name="Muchero W."/>
        </authorList>
    </citation>
    <scope>NUCLEOTIDE SEQUENCE</scope>
    <source>
        <tissue evidence="7">Shoot tip</tissue>
    </source>
</reference>
<feature type="domain" description="Exostosin GT47" evidence="6">
    <location>
        <begin position="84"/>
        <end position="197"/>
    </location>
</feature>
<evidence type="ECO:0000259" key="6">
    <source>
        <dbReference type="Pfam" id="PF03016"/>
    </source>
</evidence>
<gene>
    <name evidence="7" type="ORF">OIU74_005551</name>
</gene>
<dbReference type="GO" id="GO:0016757">
    <property type="term" value="F:glycosyltransferase activity"/>
    <property type="evidence" value="ECO:0007669"/>
    <property type="project" value="UniProtKB-KW"/>
</dbReference>
<evidence type="ECO:0000256" key="5">
    <source>
        <dbReference type="ARBA" id="ARBA00023034"/>
    </source>
</evidence>
<dbReference type="GO" id="GO:0000139">
    <property type="term" value="C:Golgi membrane"/>
    <property type="evidence" value="ECO:0007669"/>
    <property type="project" value="UniProtKB-SubCell"/>
</dbReference>
<comment type="similarity">
    <text evidence="2">Belongs to the glycosyltransferase 47 family.</text>
</comment>
<reference evidence="7" key="2">
    <citation type="journal article" date="2023" name="Int. J. Mol. Sci.">
        <title>De Novo Assembly and Annotation of 11 Diverse Shrub Willow (Salix) Genomes Reveals Novel Gene Organization in Sex-Linked Regions.</title>
        <authorList>
            <person name="Hyden B."/>
            <person name="Feng K."/>
            <person name="Yates T.B."/>
            <person name="Jawdy S."/>
            <person name="Cereghino C."/>
            <person name="Smart L.B."/>
            <person name="Muchero W."/>
        </authorList>
    </citation>
    <scope>NUCLEOTIDE SEQUENCE</scope>
    <source>
        <tissue evidence="7">Shoot tip</tissue>
    </source>
</reference>
<keyword evidence="3" id="KW-0808">Transferase</keyword>
<evidence type="ECO:0000256" key="3">
    <source>
        <dbReference type="ARBA" id="ARBA00022676"/>
    </source>
</evidence>
<dbReference type="PANTHER" id="PTHR11062:SF378">
    <property type="entry name" value="EXOSTOSIN GT47 DOMAIN-CONTAINING PROTEIN"/>
    <property type="match status" value="1"/>
</dbReference>
<dbReference type="Pfam" id="PF03016">
    <property type="entry name" value="Exostosin_GT47"/>
    <property type="match status" value="1"/>
</dbReference>
<evidence type="ECO:0000313" key="8">
    <source>
        <dbReference type="Proteomes" id="UP001151752"/>
    </source>
</evidence>
<name>A0A9Q0ZGN0_9ROSI</name>
<keyword evidence="4" id="KW-0735">Signal-anchor</keyword>
<evidence type="ECO:0000256" key="2">
    <source>
        <dbReference type="ARBA" id="ARBA00010271"/>
    </source>
</evidence>
<protein>
    <submittedName>
        <fullName evidence="7">EXOSTOSIN HEPARAN SULFATE GLYCOSYLTRANSFERASE -RELATED</fullName>
    </submittedName>
</protein>